<evidence type="ECO:0000313" key="18">
    <source>
        <dbReference type="EMBL" id="ASF44728.1"/>
    </source>
</evidence>
<feature type="binding site" evidence="15">
    <location>
        <position position="204"/>
    </location>
    <ligand>
        <name>NADP(+)</name>
        <dbReference type="ChEBI" id="CHEBI:58349"/>
    </ligand>
</feature>
<dbReference type="InterPro" id="IPR024072">
    <property type="entry name" value="DHFR-like_dom_sf"/>
</dbReference>
<dbReference type="FunFam" id="3.40.140.10:FF:000025">
    <property type="entry name" value="Riboflavin biosynthesis protein RibD"/>
    <property type="match status" value="1"/>
</dbReference>
<comment type="pathway">
    <text evidence="3 13">Cofactor biosynthesis; riboflavin biosynthesis; 5-amino-6-(D-ribitylamino)uracil from GTP: step 3/4.</text>
</comment>
<comment type="cofactor">
    <cofactor evidence="13 16">
        <name>Zn(2+)</name>
        <dbReference type="ChEBI" id="CHEBI:29105"/>
    </cofactor>
    <text evidence="13 16">Binds 1 zinc ion.</text>
</comment>
<keyword evidence="6 13" id="KW-0686">Riboflavin biosynthesis</keyword>
<dbReference type="Pfam" id="PF00383">
    <property type="entry name" value="dCMP_cyt_deam_1"/>
    <property type="match status" value="1"/>
</dbReference>
<keyword evidence="12" id="KW-0511">Multifunctional enzyme</keyword>
<accession>A0A1Z4BTY5</accession>
<proteinExistence type="inferred from homology"/>
<dbReference type="RefSeq" id="WP_088617611.1">
    <property type="nucleotide sequence ID" value="NZ_CP022129.1"/>
</dbReference>
<evidence type="ECO:0000313" key="19">
    <source>
        <dbReference type="Proteomes" id="UP000197019"/>
    </source>
</evidence>
<evidence type="ECO:0000256" key="1">
    <source>
        <dbReference type="ARBA" id="ARBA00002151"/>
    </source>
</evidence>
<evidence type="ECO:0000259" key="17">
    <source>
        <dbReference type="PROSITE" id="PS51747"/>
    </source>
</evidence>
<evidence type="ECO:0000256" key="6">
    <source>
        <dbReference type="ARBA" id="ARBA00022619"/>
    </source>
</evidence>
<feature type="binding site" evidence="16">
    <location>
        <position position="79"/>
    </location>
    <ligand>
        <name>Zn(2+)</name>
        <dbReference type="ChEBI" id="CHEBI:29105"/>
        <note>catalytic</note>
    </ligand>
</feature>
<dbReference type="Pfam" id="PF01872">
    <property type="entry name" value="RibD_C"/>
    <property type="match status" value="1"/>
</dbReference>
<feature type="binding site" evidence="15">
    <location>
        <position position="158"/>
    </location>
    <ligand>
        <name>NADP(+)</name>
        <dbReference type="ChEBI" id="CHEBI:58349"/>
    </ligand>
</feature>
<feature type="binding site" evidence="15">
    <location>
        <position position="226"/>
    </location>
    <ligand>
        <name>NADP(+)</name>
        <dbReference type="ChEBI" id="CHEBI:58349"/>
    </ligand>
</feature>
<evidence type="ECO:0000256" key="3">
    <source>
        <dbReference type="ARBA" id="ARBA00004910"/>
    </source>
</evidence>
<dbReference type="InterPro" id="IPR011549">
    <property type="entry name" value="RibD_C"/>
</dbReference>
<dbReference type="InterPro" id="IPR004794">
    <property type="entry name" value="Eubact_RibD"/>
</dbReference>
<dbReference type="NCBIfam" id="TIGR00326">
    <property type="entry name" value="eubact_ribD"/>
    <property type="match status" value="1"/>
</dbReference>
<evidence type="ECO:0000256" key="7">
    <source>
        <dbReference type="ARBA" id="ARBA00022723"/>
    </source>
</evidence>
<keyword evidence="7 13" id="KW-0479">Metal-binding</keyword>
<dbReference type="InterPro" id="IPR050765">
    <property type="entry name" value="Riboflavin_Biosynth_HTPR"/>
</dbReference>
<dbReference type="Gene3D" id="3.40.140.10">
    <property type="entry name" value="Cytidine Deaminase, domain 2"/>
    <property type="match status" value="1"/>
</dbReference>
<evidence type="ECO:0000256" key="8">
    <source>
        <dbReference type="ARBA" id="ARBA00022801"/>
    </source>
</evidence>
<keyword evidence="9 13" id="KW-0862">Zinc</keyword>
<evidence type="ECO:0000256" key="4">
    <source>
        <dbReference type="ARBA" id="ARBA00005259"/>
    </source>
</evidence>
<evidence type="ECO:0000256" key="12">
    <source>
        <dbReference type="ARBA" id="ARBA00023268"/>
    </source>
</evidence>
<dbReference type="Gene3D" id="3.40.430.10">
    <property type="entry name" value="Dihydrofolate Reductase, subunit A"/>
    <property type="match status" value="1"/>
</dbReference>
<evidence type="ECO:0000256" key="16">
    <source>
        <dbReference type="PIRSR" id="PIRSR006769-3"/>
    </source>
</evidence>
<feature type="active site" description="Proton donor" evidence="14">
    <location>
        <position position="57"/>
    </location>
</feature>
<organism evidence="18 19">
    <name type="scientific">Methylovulum psychrotolerans</name>
    <dbReference type="NCBI Taxonomy" id="1704499"/>
    <lineage>
        <taxon>Bacteria</taxon>
        <taxon>Pseudomonadati</taxon>
        <taxon>Pseudomonadota</taxon>
        <taxon>Gammaproteobacteria</taxon>
        <taxon>Methylococcales</taxon>
        <taxon>Methylococcaceae</taxon>
        <taxon>Methylovulum</taxon>
    </lineage>
</organism>
<evidence type="ECO:0000256" key="10">
    <source>
        <dbReference type="ARBA" id="ARBA00022857"/>
    </source>
</evidence>
<dbReference type="UniPathway" id="UPA00275">
    <property type="reaction ID" value="UER00401"/>
</dbReference>
<feature type="binding site" evidence="15">
    <location>
        <position position="208"/>
    </location>
    <ligand>
        <name>substrate</name>
    </ligand>
</feature>
<feature type="binding site" evidence="16">
    <location>
        <position position="88"/>
    </location>
    <ligand>
        <name>Zn(2+)</name>
        <dbReference type="ChEBI" id="CHEBI:29105"/>
        <note>catalytic</note>
    </ligand>
</feature>
<dbReference type="Proteomes" id="UP000197019">
    <property type="component" value="Chromosome"/>
</dbReference>
<comment type="similarity">
    <text evidence="5 13">In the C-terminal section; belongs to the HTP reductase family.</text>
</comment>
<dbReference type="InterPro" id="IPR002734">
    <property type="entry name" value="RibDG_C"/>
</dbReference>
<sequence>MSQSARDDAFYMARAVQLAANGRYTTDPNPRVGCVLVRDGVIIGEGWHQQAGCAHAEVAALNSVADAQGATAYVTLEPCSHFGRTPPCCDALIKAGIRRVVAAMADPNPLVAGQGLARLKAAGCEVQVGVLAADAEALNRGFIKRMTGQGSWVRSKLAMSLDGRTACASGESQWITAAPARADVHRLRAESSAILTGVNTVLADDPSLNARVDFPVLQPLRVVLDTHLQTPPTARMAALPGRSLILTCSDDAVKQQRLQAAGFEVYRLPEQNGRLALPAVMAFLSEQQVNEVLVEAGAVLNGALLAENLLDEIVVYMAPAILGDQGRGLFHLPKVLTMADKRELQLLDVRQVGGDLRLTLRPQEAVMEYQAKS</sequence>
<name>A0A1Z4BTY5_9GAMM</name>
<reference evidence="18 19" key="1">
    <citation type="submission" date="2017-06" db="EMBL/GenBank/DDBJ databases">
        <title>Genome Sequencing of the methanotroph Methylovulum psychrotolerants str. HV10-M2 isolated from a high-altitude environment.</title>
        <authorList>
            <person name="Mateos-Rivera A."/>
        </authorList>
    </citation>
    <scope>NUCLEOTIDE SEQUENCE [LARGE SCALE GENOMIC DNA]</scope>
    <source>
        <strain evidence="18 19">HV10_M2</strain>
    </source>
</reference>
<feature type="binding site" evidence="15">
    <location>
        <position position="200"/>
    </location>
    <ligand>
        <name>NADP(+)</name>
        <dbReference type="ChEBI" id="CHEBI:58349"/>
    </ligand>
</feature>
<keyword evidence="19" id="KW-1185">Reference proteome</keyword>
<dbReference type="NCBIfam" id="TIGR00227">
    <property type="entry name" value="ribD_Cterm"/>
    <property type="match status" value="1"/>
</dbReference>
<evidence type="ECO:0000256" key="5">
    <source>
        <dbReference type="ARBA" id="ARBA00007417"/>
    </source>
</evidence>
<dbReference type="PANTHER" id="PTHR38011:SF7">
    <property type="entry name" value="2,5-DIAMINO-6-RIBOSYLAMINO-4(3H)-PYRIMIDINONE 5'-PHOSPHATE REDUCTASE"/>
    <property type="match status" value="1"/>
</dbReference>
<feature type="domain" description="CMP/dCMP-type deaminase" evidence="17">
    <location>
        <begin position="6"/>
        <end position="127"/>
    </location>
</feature>
<evidence type="ECO:0000256" key="13">
    <source>
        <dbReference type="PIRNR" id="PIRNR006769"/>
    </source>
</evidence>
<dbReference type="EC" id="3.5.4.26" evidence="13"/>
<feature type="binding site" evidence="15">
    <location>
        <position position="295"/>
    </location>
    <ligand>
        <name>substrate</name>
    </ligand>
</feature>
<evidence type="ECO:0000256" key="2">
    <source>
        <dbReference type="ARBA" id="ARBA00004882"/>
    </source>
</evidence>
<feature type="binding site" evidence="15">
    <location>
        <position position="172"/>
    </location>
    <ligand>
        <name>substrate</name>
    </ligand>
</feature>
<keyword evidence="8 13" id="KW-0378">Hydrolase</keyword>
<dbReference type="GO" id="GO:0008703">
    <property type="term" value="F:5-amino-6-(5-phosphoribosylamino)uracil reductase activity"/>
    <property type="evidence" value="ECO:0007669"/>
    <property type="project" value="UniProtKB-EC"/>
</dbReference>
<dbReference type="SUPFAM" id="SSF53927">
    <property type="entry name" value="Cytidine deaminase-like"/>
    <property type="match status" value="1"/>
</dbReference>
<dbReference type="InterPro" id="IPR002125">
    <property type="entry name" value="CMP_dCMP_dom"/>
</dbReference>
<dbReference type="EMBL" id="CP022129">
    <property type="protein sequence ID" value="ASF44728.1"/>
    <property type="molecule type" value="Genomic_DNA"/>
</dbReference>
<dbReference type="GO" id="GO:0050661">
    <property type="term" value="F:NADP binding"/>
    <property type="evidence" value="ECO:0007669"/>
    <property type="project" value="InterPro"/>
</dbReference>
<evidence type="ECO:0000256" key="9">
    <source>
        <dbReference type="ARBA" id="ARBA00022833"/>
    </source>
</evidence>
<dbReference type="AlphaFoldDB" id="A0A1Z4BTY5"/>
<comment type="catalytic activity">
    <reaction evidence="13">
        <text>2,5-diamino-6-hydroxy-4-(5-phosphoribosylamino)-pyrimidine + H2O + H(+) = 5-amino-6-(5-phospho-D-ribosylamino)uracil + NH4(+)</text>
        <dbReference type="Rhea" id="RHEA:21868"/>
        <dbReference type="ChEBI" id="CHEBI:15377"/>
        <dbReference type="ChEBI" id="CHEBI:15378"/>
        <dbReference type="ChEBI" id="CHEBI:28938"/>
        <dbReference type="ChEBI" id="CHEBI:58453"/>
        <dbReference type="ChEBI" id="CHEBI:58614"/>
        <dbReference type="EC" id="3.5.4.26"/>
    </reaction>
</comment>
<dbReference type="GO" id="GO:0008835">
    <property type="term" value="F:diaminohydroxyphosphoribosylaminopyrimidine deaminase activity"/>
    <property type="evidence" value="ECO:0007669"/>
    <property type="project" value="UniProtKB-EC"/>
</dbReference>
<comment type="similarity">
    <text evidence="4 13">In the N-terminal section; belongs to the cytidine and deoxycytidylate deaminase family.</text>
</comment>
<comment type="pathway">
    <text evidence="2 13">Cofactor biosynthesis; riboflavin biosynthesis; 5-amino-6-(D-ribitylamino)uracil from GTP: step 2/4.</text>
</comment>
<dbReference type="CDD" id="cd01284">
    <property type="entry name" value="Riboflavin_deaminase-reductase"/>
    <property type="match status" value="1"/>
</dbReference>
<dbReference type="GO" id="GO:0046872">
    <property type="term" value="F:metal ion binding"/>
    <property type="evidence" value="ECO:0007669"/>
    <property type="project" value="UniProtKB-KW"/>
</dbReference>
<comment type="catalytic activity">
    <reaction evidence="13">
        <text>5-amino-6-(5-phospho-D-ribitylamino)uracil + NADP(+) = 5-amino-6-(5-phospho-D-ribosylamino)uracil + NADPH + H(+)</text>
        <dbReference type="Rhea" id="RHEA:17845"/>
        <dbReference type="ChEBI" id="CHEBI:15378"/>
        <dbReference type="ChEBI" id="CHEBI:57783"/>
        <dbReference type="ChEBI" id="CHEBI:58349"/>
        <dbReference type="ChEBI" id="CHEBI:58421"/>
        <dbReference type="ChEBI" id="CHEBI:58453"/>
        <dbReference type="EC" id="1.1.1.193"/>
    </reaction>
</comment>
<dbReference type="OrthoDB" id="9800865at2"/>
<dbReference type="PROSITE" id="PS51747">
    <property type="entry name" value="CYT_DCMP_DEAMINASES_2"/>
    <property type="match status" value="1"/>
</dbReference>
<evidence type="ECO:0000256" key="15">
    <source>
        <dbReference type="PIRSR" id="PIRSR006769-2"/>
    </source>
</evidence>
<evidence type="ECO:0000256" key="14">
    <source>
        <dbReference type="PIRSR" id="PIRSR006769-1"/>
    </source>
</evidence>
<dbReference type="EC" id="1.1.1.193" evidence="13"/>
<dbReference type="PIRSF" id="PIRSF006769">
    <property type="entry name" value="RibD"/>
    <property type="match status" value="1"/>
</dbReference>
<comment type="function">
    <text evidence="1 13">Converts 2,5-diamino-6-(ribosylamino)-4(3h)-pyrimidinone 5'-phosphate into 5-amino-6-(ribosylamino)-2,4(1h,3h)-pyrimidinedione 5'-phosphate.</text>
</comment>
<keyword evidence="11 13" id="KW-0560">Oxidoreductase</keyword>
<feature type="binding site" evidence="15">
    <location>
        <position position="211"/>
    </location>
    <ligand>
        <name>substrate</name>
    </ligand>
</feature>
<evidence type="ECO:0000256" key="11">
    <source>
        <dbReference type="ARBA" id="ARBA00023002"/>
    </source>
</evidence>
<gene>
    <name evidence="18" type="primary">ribD</name>
    <name evidence="18" type="ORF">CEK71_00855</name>
</gene>
<dbReference type="InterPro" id="IPR016193">
    <property type="entry name" value="Cytidine_deaminase-like"/>
</dbReference>
<dbReference type="KEGG" id="mpsy:CEK71_00855"/>
<protein>
    <recommendedName>
        <fullName evidence="13">Riboflavin biosynthesis protein RibD</fullName>
    </recommendedName>
    <domain>
        <recommendedName>
            <fullName evidence="13">Diaminohydroxyphosphoribosylaminopyrimidine deaminase</fullName>
            <shortName evidence="13">DRAP deaminase</shortName>
            <ecNumber evidence="13">3.5.4.26</ecNumber>
        </recommendedName>
        <alternativeName>
            <fullName evidence="13">Riboflavin-specific deaminase</fullName>
        </alternativeName>
    </domain>
    <domain>
        <recommendedName>
            <fullName evidence="13">5-amino-6-(5-phosphoribosylamino)uracil reductase</fullName>
            <ecNumber evidence="13">1.1.1.193</ecNumber>
        </recommendedName>
        <alternativeName>
            <fullName evidence="13">HTP reductase</fullName>
        </alternativeName>
    </domain>
</protein>
<dbReference type="SUPFAM" id="SSF53597">
    <property type="entry name" value="Dihydrofolate reductase-like"/>
    <property type="match status" value="1"/>
</dbReference>
<feature type="binding site" evidence="15">
    <location>
        <begin position="297"/>
        <end position="303"/>
    </location>
    <ligand>
        <name>NADP(+)</name>
        <dbReference type="ChEBI" id="CHEBI:58349"/>
    </ligand>
</feature>
<keyword evidence="10 13" id="KW-0521">NADP</keyword>
<feature type="binding site" evidence="16">
    <location>
        <position position="55"/>
    </location>
    <ligand>
        <name>Zn(2+)</name>
        <dbReference type="ChEBI" id="CHEBI:29105"/>
        <note>catalytic</note>
    </ligand>
</feature>
<dbReference type="PANTHER" id="PTHR38011">
    <property type="entry name" value="DIHYDROFOLATE REDUCTASE FAMILY PROTEIN (AFU_ORTHOLOGUE AFUA_8G06820)"/>
    <property type="match status" value="1"/>
</dbReference>
<feature type="binding site" evidence="15">
    <location>
        <position position="174"/>
    </location>
    <ligand>
        <name>NADP(+)</name>
        <dbReference type="ChEBI" id="CHEBI:58349"/>
    </ligand>
</feature>
<feature type="binding site" evidence="15">
    <location>
        <position position="188"/>
    </location>
    <ligand>
        <name>substrate</name>
    </ligand>
</feature>
<dbReference type="GO" id="GO:0009231">
    <property type="term" value="P:riboflavin biosynthetic process"/>
    <property type="evidence" value="ECO:0007669"/>
    <property type="project" value="UniProtKB-UniPathway"/>
</dbReference>